<name>A0AAN8SS56_SOLBU</name>
<evidence type="ECO:0000313" key="2">
    <source>
        <dbReference type="Proteomes" id="UP001371456"/>
    </source>
</evidence>
<dbReference type="EMBL" id="JBANQN010000012">
    <property type="protein sequence ID" value="KAK6773325.1"/>
    <property type="molecule type" value="Genomic_DNA"/>
</dbReference>
<comment type="caution">
    <text evidence="1">The sequence shown here is derived from an EMBL/GenBank/DDBJ whole genome shotgun (WGS) entry which is preliminary data.</text>
</comment>
<evidence type="ECO:0000313" key="1">
    <source>
        <dbReference type="EMBL" id="KAK6773325.1"/>
    </source>
</evidence>
<sequence length="14" mass="1586">MKFISESSETRLAS</sequence>
<organism evidence="1 2">
    <name type="scientific">Solanum bulbocastanum</name>
    <name type="common">Wild potato</name>
    <dbReference type="NCBI Taxonomy" id="147425"/>
    <lineage>
        <taxon>Eukaryota</taxon>
        <taxon>Viridiplantae</taxon>
        <taxon>Streptophyta</taxon>
        <taxon>Embryophyta</taxon>
        <taxon>Tracheophyta</taxon>
        <taxon>Spermatophyta</taxon>
        <taxon>Magnoliopsida</taxon>
        <taxon>eudicotyledons</taxon>
        <taxon>Gunneridae</taxon>
        <taxon>Pentapetalae</taxon>
        <taxon>asterids</taxon>
        <taxon>lamiids</taxon>
        <taxon>Solanales</taxon>
        <taxon>Solanaceae</taxon>
        <taxon>Solanoideae</taxon>
        <taxon>Solaneae</taxon>
        <taxon>Solanum</taxon>
    </lineage>
</organism>
<reference evidence="1 2" key="1">
    <citation type="submission" date="2024-02" db="EMBL/GenBank/DDBJ databases">
        <title>de novo genome assembly of Solanum bulbocastanum strain 11H21.</title>
        <authorList>
            <person name="Hosaka A.J."/>
        </authorList>
    </citation>
    <scope>NUCLEOTIDE SEQUENCE [LARGE SCALE GENOMIC DNA]</scope>
    <source>
        <tissue evidence="1">Young leaves</tissue>
    </source>
</reference>
<gene>
    <name evidence="1" type="ORF">RDI58_028563</name>
</gene>
<dbReference type="Proteomes" id="UP001371456">
    <property type="component" value="Unassembled WGS sequence"/>
</dbReference>
<keyword evidence="2" id="KW-1185">Reference proteome</keyword>
<proteinExistence type="predicted"/>
<protein>
    <submittedName>
        <fullName evidence="1">Uncharacterized protein</fullName>
    </submittedName>
</protein>
<accession>A0AAN8SS56</accession>